<dbReference type="EMBL" id="JH109153">
    <property type="protein sequence ID" value="EGW20473.1"/>
    <property type="molecule type" value="Genomic_DNA"/>
</dbReference>
<evidence type="ECO:0000313" key="2">
    <source>
        <dbReference type="Proteomes" id="UP000004664"/>
    </source>
</evidence>
<dbReference type="AlphaFoldDB" id="G3IZV1"/>
<sequence>MRGVAIFAKAFMGILAQQAAKATRPLMPAAAPAVLLHSLDTQRLDAMSESLHFHYAKSAS</sequence>
<proteinExistence type="predicted"/>
<dbReference type="Proteomes" id="UP000004664">
    <property type="component" value="Unassembled WGS sequence"/>
</dbReference>
<accession>G3IZV1</accession>
<name>G3IZV1_METTV</name>
<protein>
    <submittedName>
        <fullName evidence="1">Uncharacterized protein</fullName>
    </submittedName>
</protein>
<keyword evidence="2" id="KW-1185">Reference proteome</keyword>
<gene>
    <name evidence="1" type="ORF">Mettu_3608</name>
</gene>
<evidence type="ECO:0000313" key="1">
    <source>
        <dbReference type="EMBL" id="EGW20473.1"/>
    </source>
</evidence>
<dbReference type="HOGENOM" id="CLU_2936372_0_0_6"/>
<organism evidence="1 2">
    <name type="scientific">Methylobacter tundripaludum (strain ATCC BAA-1195 / DSM 17260 / SV96)</name>
    <dbReference type="NCBI Taxonomy" id="697282"/>
    <lineage>
        <taxon>Bacteria</taxon>
        <taxon>Pseudomonadati</taxon>
        <taxon>Pseudomonadota</taxon>
        <taxon>Gammaproteobacteria</taxon>
        <taxon>Methylococcales</taxon>
        <taxon>Methylococcaceae</taxon>
        <taxon>Methylobacter</taxon>
    </lineage>
</organism>
<reference evidence="1 2" key="1">
    <citation type="submission" date="2011-06" db="EMBL/GenBank/DDBJ databases">
        <title>Genomic sequence of Methylobacter tundripaludum SV96.</title>
        <authorList>
            <consortium name="US DOE Joint Genome Institute"/>
            <person name="Lucas S."/>
            <person name="Han J."/>
            <person name="Lapidus A."/>
            <person name="Cheng J.-F."/>
            <person name="Goodwin L."/>
            <person name="Pitluck S."/>
            <person name="Held B."/>
            <person name="Detter J.C."/>
            <person name="Han C."/>
            <person name="Tapia R."/>
            <person name="Land M."/>
            <person name="Hauser L."/>
            <person name="Kyrpides N."/>
            <person name="Ivanova N."/>
            <person name="Ovchinnikova G."/>
            <person name="Pagani I."/>
            <person name="Klotz M.G."/>
            <person name="Dispirito A.A."/>
            <person name="Murrell J.C."/>
            <person name="Dunfield P."/>
            <person name="Kalyuzhnaya M.G."/>
            <person name="Svenning M."/>
            <person name="Trotsenko Y.A."/>
            <person name="Stein L.Y."/>
            <person name="Woyke T."/>
        </authorList>
    </citation>
    <scope>NUCLEOTIDE SEQUENCE [LARGE SCALE GENOMIC DNA]</scope>
    <source>
        <strain evidence="2">ATCC BAA-1195 / DSM 17260 / SV96</strain>
    </source>
</reference>